<feature type="compositionally biased region" description="Acidic residues" evidence="1">
    <location>
        <begin position="266"/>
        <end position="276"/>
    </location>
</feature>
<sequence length="319" mass="36484">MAYNVGRSPSLAPYTSESPSLQSKDPVTQKAALTSATSVYQTHVLGYWRNVTVTWCKNHMNYSLTVSVDSVDQNDVAYTCKIELKPWHFWARKGYKGFEIEGSYQLETYWDLKSAKFSGSPEPISDYYVALVAEDEVILLLGDNKKKAYKRTKARPALVEAVIFYKKENVFSKKSFSTRARFDQRKREHDIVVESSTSSEEKDPEMWISVDGIILIHVQNLQWKFRGNQTVMVNKQPVEVFWDVFAWLFCEPGSTHGLFIFKSSEPEPEPEDDENESSLSLNSSRCDGSECSGNSKYYSVVDCAKGSEFCLFLYAWKLE</sequence>
<gene>
    <name evidence="2" type="ORF">C2S53_017639</name>
</gene>
<evidence type="ECO:0000313" key="2">
    <source>
        <dbReference type="EMBL" id="KAH6821105.1"/>
    </source>
</evidence>
<feature type="region of interest" description="Disordered" evidence="1">
    <location>
        <begin position="263"/>
        <end position="292"/>
    </location>
</feature>
<dbReference type="PANTHER" id="PTHR31972:SF2">
    <property type="entry name" value="DUF868 FAMILY PROTEIN (DUF868)"/>
    <property type="match status" value="1"/>
</dbReference>
<feature type="compositionally biased region" description="Polar residues" evidence="1">
    <location>
        <begin position="13"/>
        <end position="26"/>
    </location>
</feature>
<reference evidence="2 3" key="1">
    <citation type="journal article" date="2021" name="Nat. Commun.">
        <title>Incipient diploidization of the medicinal plant Perilla within 10,000 years.</title>
        <authorList>
            <person name="Zhang Y."/>
            <person name="Shen Q."/>
            <person name="Leng L."/>
            <person name="Zhang D."/>
            <person name="Chen S."/>
            <person name="Shi Y."/>
            <person name="Ning Z."/>
            <person name="Chen S."/>
        </authorList>
    </citation>
    <scope>NUCLEOTIDE SEQUENCE [LARGE SCALE GENOMIC DNA]</scope>
    <source>
        <strain evidence="3">cv. PC099</strain>
    </source>
</reference>
<dbReference type="PANTHER" id="PTHR31972">
    <property type="entry name" value="EXPRESSED PROTEIN"/>
    <property type="match status" value="1"/>
</dbReference>
<name>A0AAD4IT60_PERFH</name>
<evidence type="ECO:0000313" key="3">
    <source>
        <dbReference type="Proteomes" id="UP001190926"/>
    </source>
</evidence>
<dbReference type="Proteomes" id="UP001190926">
    <property type="component" value="Unassembled WGS sequence"/>
</dbReference>
<comment type="caution">
    <text evidence="2">The sequence shown here is derived from an EMBL/GenBank/DDBJ whole genome shotgun (WGS) entry which is preliminary data.</text>
</comment>
<organism evidence="2 3">
    <name type="scientific">Perilla frutescens var. hirtella</name>
    <name type="common">Perilla citriodora</name>
    <name type="synonym">Perilla setoyensis</name>
    <dbReference type="NCBI Taxonomy" id="608512"/>
    <lineage>
        <taxon>Eukaryota</taxon>
        <taxon>Viridiplantae</taxon>
        <taxon>Streptophyta</taxon>
        <taxon>Embryophyta</taxon>
        <taxon>Tracheophyta</taxon>
        <taxon>Spermatophyta</taxon>
        <taxon>Magnoliopsida</taxon>
        <taxon>eudicotyledons</taxon>
        <taxon>Gunneridae</taxon>
        <taxon>Pentapetalae</taxon>
        <taxon>asterids</taxon>
        <taxon>lamiids</taxon>
        <taxon>Lamiales</taxon>
        <taxon>Lamiaceae</taxon>
        <taxon>Nepetoideae</taxon>
        <taxon>Elsholtzieae</taxon>
        <taxon>Perilla</taxon>
    </lineage>
</organism>
<feature type="region of interest" description="Disordered" evidence="1">
    <location>
        <begin position="1"/>
        <end position="26"/>
    </location>
</feature>
<accession>A0AAD4IT60</accession>
<protein>
    <submittedName>
        <fullName evidence="2">DUF868 family protein</fullName>
    </submittedName>
</protein>
<dbReference type="Pfam" id="PF05910">
    <property type="entry name" value="DUF868"/>
    <property type="match status" value="1"/>
</dbReference>
<dbReference type="InterPro" id="IPR008586">
    <property type="entry name" value="DUF868_pln"/>
</dbReference>
<proteinExistence type="predicted"/>
<evidence type="ECO:0000256" key="1">
    <source>
        <dbReference type="SAM" id="MobiDB-lite"/>
    </source>
</evidence>
<keyword evidence="3" id="KW-1185">Reference proteome</keyword>
<dbReference type="EMBL" id="SDAM02002666">
    <property type="protein sequence ID" value="KAH6821105.1"/>
    <property type="molecule type" value="Genomic_DNA"/>
</dbReference>
<dbReference type="AlphaFoldDB" id="A0AAD4IT60"/>